<evidence type="ECO:0000313" key="1">
    <source>
        <dbReference type="EMBL" id="ABA79154.1"/>
    </source>
</evidence>
<keyword evidence="2" id="KW-1185">Reference proteome</keyword>
<dbReference type="RefSeq" id="WP_011337903.1">
    <property type="nucleotide sequence ID" value="NC_007493.2"/>
</dbReference>
<dbReference type="EMBL" id="CP000143">
    <property type="protein sequence ID" value="ABA79154.1"/>
    <property type="molecule type" value="Genomic_DNA"/>
</dbReference>
<accession>Q3J230</accession>
<gene>
    <name evidence="1" type="ORF">RSP_2993</name>
</gene>
<organism evidence="1 2">
    <name type="scientific">Cereibacter sphaeroides (strain ATCC 17023 / DSM 158 / JCM 6121 / CCUG 31486 / LMG 2827 / NBRC 12203 / NCIMB 8253 / ATH 2.4.1.)</name>
    <name type="common">Rhodobacter sphaeroides</name>
    <dbReference type="NCBI Taxonomy" id="272943"/>
    <lineage>
        <taxon>Bacteria</taxon>
        <taxon>Pseudomonadati</taxon>
        <taxon>Pseudomonadota</taxon>
        <taxon>Alphaproteobacteria</taxon>
        <taxon>Rhodobacterales</taxon>
        <taxon>Paracoccaceae</taxon>
        <taxon>Cereibacter</taxon>
    </lineage>
</organism>
<evidence type="ECO:0000313" key="2">
    <source>
        <dbReference type="Proteomes" id="UP000002703"/>
    </source>
</evidence>
<dbReference type="AlphaFoldDB" id="Q3J230"/>
<dbReference type="OrthoDB" id="8265479at2"/>
<reference evidence="2" key="1">
    <citation type="submission" date="2005-09" db="EMBL/GenBank/DDBJ databases">
        <title>Complete sequence of chromosome 1 of Rhodobacter sphaeroides 2.4.1.</title>
        <authorList>
            <person name="Copeland A."/>
            <person name="Lucas S."/>
            <person name="Lapidus A."/>
            <person name="Barry K."/>
            <person name="Detter J.C."/>
            <person name="Glavina T."/>
            <person name="Hammon N."/>
            <person name="Israni S."/>
            <person name="Pitluck S."/>
            <person name="Richardson P."/>
            <person name="Mackenzie C."/>
            <person name="Choudhary M."/>
            <person name="Larimer F."/>
            <person name="Hauser L.J."/>
            <person name="Land M."/>
            <person name="Donohue T.J."/>
            <person name="Kaplan S."/>
        </authorList>
    </citation>
    <scope>NUCLEOTIDE SEQUENCE [LARGE SCALE GENOMIC DNA]</scope>
    <source>
        <strain evidence="2">ATCC 17023 / DSM 158 / JCM 6121 / CCUG 31486 / LMG 2827 / NBRC 12203 / NCIMB 8253 / ATH 2.4.1.</strain>
    </source>
</reference>
<dbReference type="STRING" id="272943.RSP_2993"/>
<proteinExistence type="predicted"/>
<dbReference type="KEGG" id="rsp:RSP_2993"/>
<sequence>MTVYNLQNFQYKLKIRDYAFSLSENLISSQSYSGAMTVNQLGPRIWMGSITCSPTSIEVAREIETAIRSIQTAGNYFAFCPPKYEYPQADPTGSKLGSATVTITSPVAGYTVNLAGLPADYKITTGDYFSVIQNGVSVIYQFAETKTAAFNGTISIKMLNPFRANFVPANGASAYLTYPWATCRYIPGSMKTGTIGLDSASGYQFDFQQVFSTQ</sequence>
<protein>
    <submittedName>
        <fullName evidence="1">Uncharacterized protein</fullName>
    </submittedName>
</protein>
<dbReference type="EnsemblBacteria" id="ABA79154">
    <property type="protein sequence ID" value="ABA79154"/>
    <property type="gene ID" value="RSP_2993"/>
</dbReference>
<dbReference type="Proteomes" id="UP000002703">
    <property type="component" value="Chromosome 1"/>
</dbReference>
<name>Q3J230_CERS4</name>
<dbReference type="GeneID" id="3720314"/>